<dbReference type="Proteomes" id="UP001472866">
    <property type="component" value="Chromosome 08"/>
</dbReference>
<dbReference type="GO" id="GO:0003735">
    <property type="term" value="F:structural constituent of ribosome"/>
    <property type="evidence" value="ECO:0007669"/>
    <property type="project" value="InterPro"/>
</dbReference>
<dbReference type="GO" id="GO:1990904">
    <property type="term" value="C:ribonucleoprotein complex"/>
    <property type="evidence" value="ECO:0007669"/>
    <property type="project" value="UniProtKB-KW"/>
</dbReference>
<dbReference type="CDD" id="cd06089">
    <property type="entry name" value="KOW_RPL26"/>
    <property type="match status" value="1"/>
</dbReference>
<keyword evidence="6" id="KW-1185">Reference proteome</keyword>
<evidence type="ECO:0000259" key="4">
    <source>
        <dbReference type="Pfam" id="PF17136"/>
    </source>
</evidence>
<dbReference type="GO" id="GO:0005840">
    <property type="term" value="C:ribosome"/>
    <property type="evidence" value="ECO:0007669"/>
    <property type="project" value="UniProtKB-KW"/>
</dbReference>
<comment type="similarity">
    <text evidence="1">Belongs to the universal ribosomal protein uL24 family.</text>
</comment>
<name>A0AAX4PCG7_9CHLO</name>
<evidence type="ECO:0000313" key="5">
    <source>
        <dbReference type="EMBL" id="WZN63912.1"/>
    </source>
</evidence>
<keyword evidence="2 5" id="KW-0689">Ribosomal protein</keyword>
<evidence type="ECO:0000256" key="1">
    <source>
        <dbReference type="ARBA" id="ARBA00010618"/>
    </source>
</evidence>
<dbReference type="InterPro" id="IPR003256">
    <property type="entry name" value="Ribosomal_uL24"/>
</dbReference>
<dbReference type="GO" id="GO:0006412">
    <property type="term" value="P:translation"/>
    <property type="evidence" value="ECO:0007669"/>
    <property type="project" value="InterPro"/>
</dbReference>
<dbReference type="InterPro" id="IPR014722">
    <property type="entry name" value="Rib_uL2_dom2"/>
</dbReference>
<evidence type="ECO:0000313" key="6">
    <source>
        <dbReference type="Proteomes" id="UP001472866"/>
    </source>
</evidence>
<dbReference type="InterPro" id="IPR057264">
    <property type="entry name" value="Ribosomal_uL24_C"/>
</dbReference>
<dbReference type="PANTHER" id="PTHR12903">
    <property type="entry name" value="MITOCHONDRIAL RIBOSOMAL PROTEIN L24"/>
    <property type="match status" value="1"/>
</dbReference>
<proteinExistence type="inferred from homology"/>
<dbReference type="GO" id="GO:0003723">
    <property type="term" value="F:RNA binding"/>
    <property type="evidence" value="ECO:0007669"/>
    <property type="project" value="InterPro"/>
</dbReference>
<reference evidence="5 6" key="1">
    <citation type="submission" date="2024-03" db="EMBL/GenBank/DDBJ databases">
        <title>Complete genome sequence of the green alga Chloropicon roscoffensis RCC1871.</title>
        <authorList>
            <person name="Lemieux C."/>
            <person name="Pombert J.-F."/>
            <person name="Otis C."/>
            <person name="Turmel M."/>
        </authorList>
    </citation>
    <scope>NUCLEOTIDE SEQUENCE [LARGE SCALE GENOMIC DNA]</scope>
    <source>
        <strain evidence="5 6">RCC1871</strain>
    </source>
</reference>
<sequence>MGKRQVFNKWKMPWRVIKGDTVYIRTGVEKTKTGVVAQVDRNSNSVIVEGLNLKKKHVKKTDEQPGGIYLVEGKVHYSNVSLVDPETGRPCRTSFRYLEDGTKVRVAQGRKASGSIVPFPQFERKKPRAAVVGPKCTPEGEVNKVTYTPARGLAVAAGTGARGVRGFAASGVFR</sequence>
<organism evidence="5 6">
    <name type="scientific">Chloropicon roscoffensis</name>
    <dbReference type="NCBI Taxonomy" id="1461544"/>
    <lineage>
        <taxon>Eukaryota</taxon>
        <taxon>Viridiplantae</taxon>
        <taxon>Chlorophyta</taxon>
        <taxon>Chloropicophyceae</taxon>
        <taxon>Chloropicales</taxon>
        <taxon>Chloropicaceae</taxon>
        <taxon>Chloropicon</taxon>
    </lineage>
</organism>
<evidence type="ECO:0000256" key="3">
    <source>
        <dbReference type="ARBA" id="ARBA00023274"/>
    </source>
</evidence>
<accession>A0AAX4PCG7</accession>
<dbReference type="HAMAP" id="MF_01326_B">
    <property type="entry name" value="Ribosomal_uL24_B"/>
    <property type="match status" value="1"/>
</dbReference>
<gene>
    <name evidence="5" type="ORF">HKI87_08g54650</name>
</gene>
<dbReference type="NCBIfam" id="TIGR01079">
    <property type="entry name" value="rplX_bact"/>
    <property type="match status" value="1"/>
</dbReference>
<feature type="domain" description="Large ribosomal subunit protein uL24 C-terminal" evidence="4">
    <location>
        <begin position="51"/>
        <end position="108"/>
    </location>
</feature>
<dbReference type="SUPFAM" id="SSF50104">
    <property type="entry name" value="Translation proteins SH3-like domain"/>
    <property type="match status" value="1"/>
</dbReference>
<dbReference type="InterPro" id="IPR041988">
    <property type="entry name" value="Ribosomal_uL24_KOW"/>
</dbReference>
<dbReference type="Pfam" id="PF17136">
    <property type="entry name" value="ribosomal_L24"/>
    <property type="match status" value="1"/>
</dbReference>
<keyword evidence="3" id="KW-0687">Ribonucleoprotein</keyword>
<dbReference type="Gene3D" id="2.30.30.30">
    <property type="match status" value="1"/>
</dbReference>
<dbReference type="AlphaFoldDB" id="A0AAX4PCG7"/>
<dbReference type="EMBL" id="CP151508">
    <property type="protein sequence ID" value="WZN63912.1"/>
    <property type="molecule type" value="Genomic_DNA"/>
</dbReference>
<dbReference type="InterPro" id="IPR008991">
    <property type="entry name" value="Translation_prot_SH3-like_sf"/>
</dbReference>
<protein>
    <submittedName>
        <fullName evidence="5">Ribosomal protein L24</fullName>
    </submittedName>
</protein>
<evidence type="ECO:0000256" key="2">
    <source>
        <dbReference type="ARBA" id="ARBA00022980"/>
    </source>
</evidence>